<gene>
    <name evidence="2" type="primary">rsiV</name>
    <name evidence="2" type="ORF">CLOACE_14170</name>
</gene>
<evidence type="ECO:0000259" key="1">
    <source>
        <dbReference type="Pfam" id="PF11738"/>
    </source>
</evidence>
<proteinExistence type="predicted"/>
<dbReference type="Gene3D" id="3.30.565.40">
    <property type="entry name" value="Fervidobacterium nodosum Rt17-B1 like"/>
    <property type="match status" value="1"/>
</dbReference>
<protein>
    <submittedName>
        <fullName evidence="2">Anti-sigma-V factor RsiV</fullName>
    </submittedName>
</protein>
<dbReference type="Pfam" id="PF14903">
    <property type="entry name" value="WG_beta_rep"/>
    <property type="match status" value="5"/>
</dbReference>
<dbReference type="Proteomes" id="UP000175744">
    <property type="component" value="Unassembled WGS sequence"/>
</dbReference>
<dbReference type="RefSeq" id="WP_423230263.1">
    <property type="nucleotide sequence ID" value="NZ_LZFO01000018.1"/>
</dbReference>
<dbReference type="PANTHER" id="PTHR37841">
    <property type="entry name" value="GLR2918 PROTEIN"/>
    <property type="match status" value="1"/>
</dbReference>
<keyword evidence="3" id="KW-1185">Reference proteome</keyword>
<feature type="domain" description="DUF3298" evidence="1">
    <location>
        <begin position="565"/>
        <end position="639"/>
    </location>
</feature>
<dbReference type="InterPro" id="IPR021729">
    <property type="entry name" value="DUF3298"/>
</dbReference>
<evidence type="ECO:0000313" key="2">
    <source>
        <dbReference type="EMBL" id="OFI05942.1"/>
    </source>
</evidence>
<name>A0A1E8EYD2_9CLOT</name>
<organism evidence="2 3">
    <name type="scientific">Clostridium acetireducens DSM 10703</name>
    <dbReference type="NCBI Taxonomy" id="1121290"/>
    <lineage>
        <taxon>Bacteria</taxon>
        <taxon>Bacillati</taxon>
        <taxon>Bacillota</taxon>
        <taxon>Clostridia</taxon>
        <taxon>Eubacteriales</taxon>
        <taxon>Clostridiaceae</taxon>
        <taxon>Clostridium</taxon>
    </lineage>
</organism>
<dbReference type="InterPro" id="IPR032774">
    <property type="entry name" value="WG_beta_rep"/>
</dbReference>
<accession>A0A1E8EYD2</accession>
<evidence type="ECO:0000313" key="3">
    <source>
        <dbReference type="Proteomes" id="UP000175744"/>
    </source>
</evidence>
<comment type="caution">
    <text evidence="2">The sequence shown here is derived from an EMBL/GenBank/DDBJ whole genome shotgun (WGS) entry which is preliminary data.</text>
</comment>
<dbReference type="PATRIC" id="fig|1121290.3.peg.1399"/>
<dbReference type="InterPro" id="IPR037126">
    <property type="entry name" value="PdaC/RsiV-like_sf"/>
</dbReference>
<dbReference type="STRING" id="1121290.CLAOCE_14170"/>
<dbReference type="AlphaFoldDB" id="A0A1E8EYD2"/>
<dbReference type="Pfam" id="PF11738">
    <property type="entry name" value="DUF3298"/>
    <property type="match status" value="1"/>
</dbReference>
<dbReference type="EMBL" id="LZFO01000018">
    <property type="protein sequence ID" value="OFI05942.1"/>
    <property type="molecule type" value="Genomic_DNA"/>
</dbReference>
<dbReference type="PANTHER" id="PTHR37841:SF1">
    <property type="entry name" value="DUF3298 DOMAIN-CONTAINING PROTEIN"/>
    <property type="match status" value="1"/>
</dbReference>
<sequence length="659" mass="76686">MWREICLNNFVKMYLPFTAEIIVLEEPYKKLAIFYCDLDKDGIKEIVAAYTWQGENYIIVLKNQYNSWYMVENKKTNNYREILSNIINKENNLYAASIKTVKGVKWGYINDKGNLVIKPEYDFALDFQENGLAIIEIGGFYGIINKEGKYIVEPKYYSISEFSEGRASVIDEEGFKVIDEKGKVITSKPYNYIAMYREGRALFGNPDKEGNYLYGYLDRQGKEVIPAKYEFANNFNKGKAVVKVKEKEYALIGINGEVLNTYAYYYVGDLRDGLLPFQANPEYKYGYIDESGNVVIKPQYVLALPFSEGRAVINNSENYINKYGVIDKTGKFVIEPKYNYIDLLGENRITVGKAIDEEKPYIGSKYAIFDTDGNSLTDFIYYGVSNYNKGLASAFDNKYTFFIDLSGKKVNRLPSVQGVGILYLKNNIIKSDVDFRVSYLDTKGNIIWQQNTIIPLNNKYSVQEKKYRPNRDYLVYYPEVKGMEDKNVQENVNKKLKELSQIIDIPDNVQIDYNYFGDFNIEFFKNKLLVLEINGYKYYFGAAHGMPTKIYAHIDLTTGKFYELKDLFKEGSNYVEVLNKIIDYEIKNNEDYYYVYPDGFKSIKPNQPFYVDEENLYIYFYPYEIAPYAAGFPTFKIPFNYIMNIINTKGNFWKSFNKS</sequence>
<dbReference type="Gene3D" id="3.90.640.20">
    <property type="entry name" value="Heat-shock cognate protein, ATPase"/>
    <property type="match status" value="1"/>
</dbReference>
<reference evidence="2 3" key="1">
    <citation type="submission" date="2016-06" db="EMBL/GenBank/DDBJ databases">
        <title>Genome sequence of Clostridium acetireducens DSM 10703.</title>
        <authorList>
            <person name="Poehlein A."/>
            <person name="Fluechter S."/>
            <person name="Duerre P."/>
            <person name="Daniel R."/>
        </authorList>
    </citation>
    <scope>NUCLEOTIDE SEQUENCE [LARGE SCALE GENOMIC DNA]</scope>
    <source>
        <strain evidence="2 3">DSM 10703</strain>
    </source>
</reference>